<feature type="compositionally biased region" description="Pro residues" evidence="1">
    <location>
        <begin position="102"/>
        <end position="117"/>
    </location>
</feature>
<protein>
    <submittedName>
        <fullName evidence="4">Uncharacterized protein</fullName>
    </submittedName>
</protein>
<feature type="region of interest" description="Disordered" evidence="1">
    <location>
        <begin position="61"/>
        <end position="83"/>
    </location>
</feature>
<dbReference type="OrthoDB" id="6025249at2"/>
<dbReference type="AlphaFoldDB" id="A0A1A9M5D3"/>
<proteinExistence type="predicted"/>
<feature type="compositionally biased region" description="Polar residues" evidence="1">
    <location>
        <begin position="70"/>
        <end position="83"/>
    </location>
</feature>
<feature type="chain" id="PRO_5008392621" evidence="2">
    <location>
        <begin position="20"/>
        <end position="117"/>
    </location>
</feature>
<dbReference type="Proteomes" id="UP000077659">
    <property type="component" value="Unassembled WGS sequence"/>
</dbReference>
<evidence type="ECO:0000313" key="5">
    <source>
        <dbReference type="Proteomes" id="UP000077659"/>
    </source>
</evidence>
<sequence>MTPTLPTFALLVAASSSLAAPARTPPVVTDAAPCVEVRIGQSTSGRLSCLNQLLRESVERSTGAPAAITTPANGSALQLGQSTPAALRQRYGQAYGHSLQPQRPPAPRYPIPFAPVR</sequence>
<organism evidence="4 5">
    <name type="scientific">Xanthomonas floridensis</name>
    <dbReference type="NCBI Taxonomy" id="1843580"/>
    <lineage>
        <taxon>Bacteria</taxon>
        <taxon>Pseudomonadati</taxon>
        <taxon>Pseudomonadota</taxon>
        <taxon>Gammaproteobacteria</taxon>
        <taxon>Lysobacterales</taxon>
        <taxon>Lysobacteraceae</taxon>
        <taxon>Xanthomonas</taxon>
    </lineage>
</organism>
<dbReference type="RefSeq" id="WP_064510862.1">
    <property type="nucleotide sequence ID" value="NZ_JAYFSN010000007.1"/>
</dbReference>
<gene>
    <name evidence="4" type="ORF">A7D17_08200</name>
    <name evidence="3" type="ORF">VB146_08185</name>
</gene>
<evidence type="ECO:0000256" key="1">
    <source>
        <dbReference type="SAM" id="MobiDB-lite"/>
    </source>
</evidence>
<accession>A0A1A9M5D3</accession>
<evidence type="ECO:0000313" key="4">
    <source>
        <dbReference type="EMBL" id="OAG65684.1"/>
    </source>
</evidence>
<feature type="signal peptide" evidence="2">
    <location>
        <begin position="1"/>
        <end position="19"/>
    </location>
</feature>
<dbReference type="EMBL" id="LXNG01000056">
    <property type="protein sequence ID" value="OAG65684.1"/>
    <property type="molecule type" value="Genomic_DNA"/>
</dbReference>
<dbReference type="EMBL" id="JAYFSO010000008">
    <property type="protein sequence ID" value="MEA5123835.1"/>
    <property type="molecule type" value="Genomic_DNA"/>
</dbReference>
<evidence type="ECO:0000313" key="6">
    <source>
        <dbReference type="Proteomes" id="UP001303614"/>
    </source>
</evidence>
<reference evidence="4 5" key="1">
    <citation type="submission" date="2016-05" db="EMBL/GenBank/DDBJ databases">
        <title>Pathogenic, phenotypic and molecular characterisation of Xanthomonas nasturtii sp. nov. and Xanthomonas floridensis sp. nov., new species of Xanthomonas associated with watercress production in Florida.</title>
        <authorList>
            <person name="Vicente J.G."/>
            <person name="Rothwell S."/>
            <person name="Holub E.B."/>
            <person name="Studholme D.J."/>
        </authorList>
    </citation>
    <scope>NUCLEOTIDE SEQUENCE [LARGE SCALE GENOMIC DNA]</scope>
    <source>
        <strain evidence="4 5">WHRI 8848</strain>
    </source>
</reference>
<dbReference type="Proteomes" id="UP001303614">
    <property type="component" value="Unassembled WGS sequence"/>
</dbReference>
<keyword evidence="2" id="KW-0732">Signal</keyword>
<keyword evidence="6" id="KW-1185">Reference proteome</keyword>
<dbReference type="STRING" id="1843580.A7D17_08200"/>
<name>A0A1A9M5D3_9XANT</name>
<reference evidence="3 6" key="2">
    <citation type="submission" date="2023-12" db="EMBL/GenBank/DDBJ databases">
        <title>Genome sequencing of Xanthomonas floridensis.</title>
        <authorList>
            <person name="Greer S."/>
            <person name="Harrison J."/>
            <person name="Grant M."/>
            <person name="Vicente J."/>
            <person name="Studholme D."/>
        </authorList>
    </citation>
    <scope>NUCLEOTIDE SEQUENCE [LARGE SCALE GENOMIC DNA]</scope>
    <source>
        <strain evidence="3 6">WHRI 8848</strain>
    </source>
</reference>
<feature type="region of interest" description="Disordered" evidence="1">
    <location>
        <begin position="95"/>
        <end position="117"/>
    </location>
</feature>
<comment type="caution">
    <text evidence="4">The sequence shown here is derived from an EMBL/GenBank/DDBJ whole genome shotgun (WGS) entry which is preliminary data.</text>
</comment>
<evidence type="ECO:0000313" key="3">
    <source>
        <dbReference type="EMBL" id="MEA5123835.1"/>
    </source>
</evidence>
<evidence type="ECO:0000256" key="2">
    <source>
        <dbReference type="SAM" id="SignalP"/>
    </source>
</evidence>